<dbReference type="RefSeq" id="WP_191174266.1">
    <property type="nucleotide sequence ID" value="NZ_JACWMW010000001.1"/>
</dbReference>
<name>A0ABR7X467_9SPHI</name>
<organism evidence="1 2">
    <name type="scientific">Mucilaginibacter rigui</name>
    <dbReference type="NCBI Taxonomy" id="534635"/>
    <lineage>
        <taxon>Bacteria</taxon>
        <taxon>Pseudomonadati</taxon>
        <taxon>Bacteroidota</taxon>
        <taxon>Sphingobacteriia</taxon>
        <taxon>Sphingobacteriales</taxon>
        <taxon>Sphingobacteriaceae</taxon>
        <taxon>Mucilaginibacter</taxon>
    </lineage>
</organism>
<gene>
    <name evidence="1" type="ORF">IDJ75_03800</name>
</gene>
<protein>
    <recommendedName>
        <fullName evidence="3">Lysine-specific metallo-endopeptidase domain-containing protein</fullName>
    </recommendedName>
</protein>
<dbReference type="EMBL" id="JACWMW010000001">
    <property type="protein sequence ID" value="MBD1384390.1"/>
    <property type="molecule type" value="Genomic_DNA"/>
</dbReference>
<evidence type="ECO:0008006" key="3">
    <source>
        <dbReference type="Google" id="ProtNLM"/>
    </source>
</evidence>
<sequence>MKISFNGDEMVIMQAVLEANAILQNPEFYEIVAQHDQFDMANISPVLISGLMKASTLEFKVRVFRPTIFTFIKYYKTYAYTDGNYPNTLFLNANKLNRQSAEIAATIIHESVHAINGTTTYEFGHGDNSPIGKENTAPYWIGNLAYQLLTGNRPTGSQLGFAGIRVNA</sequence>
<evidence type="ECO:0000313" key="2">
    <source>
        <dbReference type="Proteomes" id="UP000618754"/>
    </source>
</evidence>
<keyword evidence="2" id="KW-1185">Reference proteome</keyword>
<evidence type="ECO:0000313" key="1">
    <source>
        <dbReference type="EMBL" id="MBD1384390.1"/>
    </source>
</evidence>
<dbReference type="Proteomes" id="UP000618754">
    <property type="component" value="Unassembled WGS sequence"/>
</dbReference>
<accession>A0ABR7X467</accession>
<reference evidence="1 2" key="1">
    <citation type="submission" date="2020-09" db="EMBL/GenBank/DDBJ databases">
        <title>Novel species of Mucilaginibacter isolated from a glacier on the Tibetan Plateau.</title>
        <authorList>
            <person name="Liu Q."/>
            <person name="Xin Y.-H."/>
        </authorList>
    </citation>
    <scope>NUCLEOTIDE SEQUENCE [LARGE SCALE GENOMIC DNA]</scope>
    <source>
        <strain evidence="1 2">CGMCC 1.13878</strain>
    </source>
</reference>
<proteinExistence type="predicted"/>
<comment type="caution">
    <text evidence="1">The sequence shown here is derived from an EMBL/GenBank/DDBJ whole genome shotgun (WGS) entry which is preliminary data.</text>
</comment>